<feature type="region of interest" description="Disordered" evidence="1">
    <location>
        <begin position="387"/>
        <end position="414"/>
    </location>
</feature>
<gene>
    <name evidence="3" type="ORF">PG993_003597</name>
</gene>
<keyword evidence="4" id="KW-1185">Reference proteome</keyword>
<feature type="chain" id="PRO_5046499416" evidence="2">
    <location>
        <begin position="19"/>
        <end position="428"/>
    </location>
</feature>
<evidence type="ECO:0000313" key="4">
    <source>
        <dbReference type="Proteomes" id="UP001444661"/>
    </source>
</evidence>
<dbReference type="Proteomes" id="UP001444661">
    <property type="component" value="Unassembled WGS sequence"/>
</dbReference>
<dbReference type="EMBL" id="JAQQWK010000002">
    <property type="protein sequence ID" value="KAK8052212.1"/>
    <property type="molecule type" value="Genomic_DNA"/>
</dbReference>
<feature type="compositionally biased region" description="Polar residues" evidence="1">
    <location>
        <begin position="161"/>
        <end position="170"/>
    </location>
</feature>
<sequence length="428" mass="47337">MQLTKTLFTLFLASTALAAPIEGDVDVTARDEFSMLKARATIVDVTCKGVEADDQKAWTAADIKSSYNAGKKNVDSKTGDIKSGAPSHLKKFNANAQILADLPSDCKNIAAKDGKLFEYRLKGSNTDRVIWKWIKASASQSYCNRSATETATIGRKPQPTRPSQGPATMNPSVRAQAAACRTAALARKVRSEQTPGDLCRRCLKHPIMGKNRTCDLCRVAKAMETADKGNRVRKKENQGYDQNRYNALKEQGLCVHCTKVPTKDGKVRCESCAEKKYAIAKEKRRSQKEKEGQRQRAQQQGLCGKCRREPVMAGAAECEGCAEAQPEPRNAVPDVPKRAERGQERKMTRYAALKSQGLCVCCGQPARSGKSQCGKCAEQQRVYRQTPEVRERHRMTQRKQREEDRIKGGSLDADSEGIDRMAIDFVLG</sequence>
<accession>A0ABR1U019</accession>
<protein>
    <submittedName>
        <fullName evidence="3">Uncharacterized protein</fullName>
    </submittedName>
</protein>
<proteinExistence type="predicted"/>
<evidence type="ECO:0000256" key="2">
    <source>
        <dbReference type="SAM" id="SignalP"/>
    </source>
</evidence>
<name>A0ABR1U019_9PEZI</name>
<feature type="region of interest" description="Disordered" evidence="1">
    <location>
        <begin position="150"/>
        <end position="170"/>
    </location>
</feature>
<evidence type="ECO:0000256" key="1">
    <source>
        <dbReference type="SAM" id="MobiDB-lite"/>
    </source>
</evidence>
<comment type="caution">
    <text evidence="3">The sequence shown here is derived from an EMBL/GenBank/DDBJ whole genome shotgun (WGS) entry which is preliminary data.</text>
</comment>
<evidence type="ECO:0000313" key="3">
    <source>
        <dbReference type="EMBL" id="KAK8052212.1"/>
    </source>
</evidence>
<feature type="signal peptide" evidence="2">
    <location>
        <begin position="1"/>
        <end position="18"/>
    </location>
</feature>
<organism evidence="3 4">
    <name type="scientific">Apiospora rasikravindrae</name>
    <dbReference type="NCBI Taxonomy" id="990691"/>
    <lineage>
        <taxon>Eukaryota</taxon>
        <taxon>Fungi</taxon>
        <taxon>Dikarya</taxon>
        <taxon>Ascomycota</taxon>
        <taxon>Pezizomycotina</taxon>
        <taxon>Sordariomycetes</taxon>
        <taxon>Xylariomycetidae</taxon>
        <taxon>Amphisphaeriales</taxon>
        <taxon>Apiosporaceae</taxon>
        <taxon>Apiospora</taxon>
    </lineage>
</organism>
<reference evidence="3 4" key="1">
    <citation type="submission" date="2023-01" db="EMBL/GenBank/DDBJ databases">
        <title>Analysis of 21 Apiospora genomes using comparative genomics revels a genus with tremendous synthesis potential of carbohydrate active enzymes and secondary metabolites.</title>
        <authorList>
            <person name="Sorensen T."/>
        </authorList>
    </citation>
    <scope>NUCLEOTIDE SEQUENCE [LARGE SCALE GENOMIC DNA]</scope>
    <source>
        <strain evidence="3 4">CBS 33761</strain>
    </source>
</reference>
<keyword evidence="2" id="KW-0732">Signal</keyword>